<proteinExistence type="predicted"/>
<comment type="caution">
    <text evidence="1">The sequence shown here is derived from an EMBL/GenBank/DDBJ whole genome shotgun (WGS) entry which is preliminary data.</text>
</comment>
<dbReference type="EMBL" id="PEYM01000055">
    <property type="protein sequence ID" value="PIS30460.1"/>
    <property type="molecule type" value="Genomic_DNA"/>
</dbReference>
<sequence>TQVLSLYGDLLDDSSPLGPQSQALFLQTLRRSLGTRYLEAEDYNQIGEVVERYSSDPQALGLLAALAQDPEPEGERDSLAPLAPIFLDNLTNLSPQERISIASF</sequence>
<evidence type="ECO:0000313" key="1">
    <source>
        <dbReference type="EMBL" id="PIS30460.1"/>
    </source>
</evidence>
<dbReference type="Proteomes" id="UP000231343">
    <property type="component" value="Unassembled WGS sequence"/>
</dbReference>
<organism evidence="1 2">
    <name type="scientific">Candidatus Saganbacteria bacterium CG08_land_8_20_14_0_20_45_16</name>
    <dbReference type="NCBI Taxonomy" id="2014293"/>
    <lineage>
        <taxon>Bacteria</taxon>
        <taxon>Bacillati</taxon>
        <taxon>Saganbacteria</taxon>
    </lineage>
</organism>
<protein>
    <submittedName>
        <fullName evidence="1">Uncharacterized protein</fullName>
    </submittedName>
</protein>
<dbReference type="AlphaFoldDB" id="A0A2H0XZE5"/>
<reference evidence="1 2" key="1">
    <citation type="submission" date="2017-09" db="EMBL/GenBank/DDBJ databases">
        <title>Depth-based differentiation of microbial function through sediment-hosted aquifers and enrichment of novel symbionts in the deep terrestrial subsurface.</title>
        <authorList>
            <person name="Probst A.J."/>
            <person name="Ladd B."/>
            <person name="Jarett J.K."/>
            <person name="Geller-Mcgrath D.E."/>
            <person name="Sieber C.M."/>
            <person name="Emerson J.B."/>
            <person name="Anantharaman K."/>
            <person name="Thomas B.C."/>
            <person name="Malmstrom R."/>
            <person name="Stieglmeier M."/>
            <person name="Klingl A."/>
            <person name="Woyke T."/>
            <person name="Ryan C.M."/>
            <person name="Banfield J.F."/>
        </authorList>
    </citation>
    <scope>NUCLEOTIDE SEQUENCE [LARGE SCALE GENOMIC DNA]</scope>
    <source>
        <strain evidence="1">CG08_land_8_20_14_0_20_45_16</strain>
    </source>
</reference>
<accession>A0A2H0XZE5</accession>
<feature type="non-terminal residue" evidence="1">
    <location>
        <position position="1"/>
    </location>
</feature>
<gene>
    <name evidence="1" type="ORF">COT42_03150</name>
</gene>
<evidence type="ECO:0000313" key="2">
    <source>
        <dbReference type="Proteomes" id="UP000231343"/>
    </source>
</evidence>
<name>A0A2H0XZE5_UNCSA</name>